<dbReference type="KEGG" id="wfu:AXE80_14165"/>
<evidence type="ECO:0000313" key="2">
    <source>
        <dbReference type="EMBL" id="ANW97370.1"/>
    </source>
</evidence>
<dbReference type="EMBL" id="CP014224">
    <property type="protein sequence ID" value="ANW97370.1"/>
    <property type="molecule type" value="Genomic_DNA"/>
</dbReference>
<dbReference type="OrthoDB" id="997205at2"/>
<organism evidence="2 3">
    <name type="scientific">Wenyingzhuangia fucanilytica</name>
    <dbReference type="NCBI Taxonomy" id="1790137"/>
    <lineage>
        <taxon>Bacteria</taxon>
        <taxon>Pseudomonadati</taxon>
        <taxon>Bacteroidota</taxon>
        <taxon>Flavobacteriia</taxon>
        <taxon>Flavobacteriales</taxon>
        <taxon>Flavobacteriaceae</taxon>
        <taxon>Wenyingzhuangia</taxon>
    </lineage>
</organism>
<dbReference type="RefSeq" id="WP_068828528.1">
    <property type="nucleotide sequence ID" value="NZ_CP014224.1"/>
</dbReference>
<dbReference type="Gene3D" id="2.60.120.10">
    <property type="entry name" value="Jelly Rolls"/>
    <property type="match status" value="1"/>
</dbReference>
<dbReference type="InterPro" id="IPR014710">
    <property type="entry name" value="RmlC-like_jellyroll"/>
</dbReference>
<evidence type="ECO:0000313" key="3">
    <source>
        <dbReference type="Proteomes" id="UP000092967"/>
    </source>
</evidence>
<dbReference type="InterPro" id="IPR013096">
    <property type="entry name" value="Cupin_2"/>
</dbReference>
<name>A0A1B1Y9A9_9FLAO</name>
<evidence type="ECO:0000259" key="1">
    <source>
        <dbReference type="Pfam" id="PF07883"/>
    </source>
</evidence>
<accession>A0A1B1Y9A9</accession>
<keyword evidence="3" id="KW-1185">Reference proteome</keyword>
<dbReference type="Proteomes" id="UP000092967">
    <property type="component" value="Chromosome"/>
</dbReference>
<dbReference type="PANTHER" id="PTHR37694:SF1">
    <property type="entry name" value="SLR8022 PROTEIN"/>
    <property type="match status" value="1"/>
</dbReference>
<feature type="domain" description="Cupin type-2" evidence="1">
    <location>
        <begin position="32"/>
        <end position="95"/>
    </location>
</feature>
<dbReference type="STRING" id="1790137.AXE80_14165"/>
<reference evidence="2 3" key="1">
    <citation type="submission" date="2016-02" db="EMBL/GenBank/DDBJ databases">
        <authorList>
            <person name="Wen L."/>
            <person name="He K."/>
            <person name="Yang H."/>
        </authorList>
    </citation>
    <scope>NUCLEOTIDE SEQUENCE [LARGE SCALE GENOMIC DNA]</scope>
    <source>
        <strain evidence="2 3">CZ1127</strain>
    </source>
</reference>
<gene>
    <name evidence="2" type="ORF">AXE80_14165</name>
</gene>
<dbReference type="InterPro" id="IPR011051">
    <property type="entry name" value="RmlC_Cupin_sf"/>
</dbReference>
<dbReference type="PANTHER" id="PTHR37694">
    <property type="entry name" value="SLR8022 PROTEIN"/>
    <property type="match status" value="1"/>
</dbReference>
<dbReference type="SUPFAM" id="SSF51182">
    <property type="entry name" value="RmlC-like cupins"/>
    <property type="match status" value="1"/>
</dbReference>
<proteinExistence type="predicted"/>
<dbReference type="AlphaFoldDB" id="A0A1B1Y9A9"/>
<dbReference type="CDD" id="cd02230">
    <property type="entry name" value="cupin_HP0902-like"/>
    <property type="match status" value="1"/>
</dbReference>
<protein>
    <submittedName>
        <fullName evidence="2">Cupin</fullName>
    </submittedName>
</protein>
<sequence length="111" mass="12579">MKVISLLKDVNYKAKPSLTVLFETEFSKEIRIVMKKGQEVKEHKTEHPIIVSIFDGSIEFSVDGEKVKMKKGDMISLDANIPHSLLCTADSIVRLSISKQDTITRIEDLLF</sequence>
<dbReference type="Pfam" id="PF07883">
    <property type="entry name" value="Cupin_2"/>
    <property type="match status" value="1"/>
</dbReference>